<feature type="transmembrane region" description="Helical" evidence="1">
    <location>
        <begin position="20"/>
        <end position="40"/>
    </location>
</feature>
<protein>
    <recommendedName>
        <fullName evidence="4">Transmembrane protein</fullName>
    </recommendedName>
</protein>
<keyword evidence="1" id="KW-0472">Membrane</keyword>
<reference evidence="3" key="2">
    <citation type="submission" date="2015-01" db="EMBL/GenBank/DDBJ databases">
        <title>Evolutionary Origins and Diversification of the Mycorrhizal Mutualists.</title>
        <authorList>
            <consortium name="DOE Joint Genome Institute"/>
            <consortium name="Mycorrhizal Genomics Consortium"/>
            <person name="Kohler A."/>
            <person name="Kuo A."/>
            <person name="Nagy L.G."/>
            <person name="Floudas D."/>
            <person name="Copeland A."/>
            <person name="Barry K.W."/>
            <person name="Cichocki N."/>
            <person name="Veneault-Fourrey C."/>
            <person name="LaButti K."/>
            <person name="Lindquist E.A."/>
            <person name="Lipzen A."/>
            <person name="Lundell T."/>
            <person name="Morin E."/>
            <person name="Murat C."/>
            <person name="Riley R."/>
            <person name="Ohm R."/>
            <person name="Sun H."/>
            <person name="Tunlid A."/>
            <person name="Henrissat B."/>
            <person name="Grigoriev I.V."/>
            <person name="Hibbett D.S."/>
            <person name="Martin F."/>
        </authorList>
    </citation>
    <scope>NUCLEOTIDE SEQUENCE [LARGE SCALE GENOMIC DNA]</scope>
    <source>
        <strain evidence="3">LaAM-08-1</strain>
    </source>
</reference>
<feature type="transmembrane region" description="Helical" evidence="1">
    <location>
        <begin position="118"/>
        <end position="137"/>
    </location>
</feature>
<accession>A0A0C9X0F2</accession>
<keyword evidence="1" id="KW-0812">Transmembrane</keyword>
<evidence type="ECO:0000256" key="1">
    <source>
        <dbReference type="SAM" id="Phobius"/>
    </source>
</evidence>
<feature type="transmembrane region" description="Helical" evidence="1">
    <location>
        <begin position="230"/>
        <end position="251"/>
    </location>
</feature>
<evidence type="ECO:0008006" key="4">
    <source>
        <dbReference type="Google" id="ProtNLM"/>
    </source>
</evidence>
<dbReference type="AlphaFoldDB" id="A0A0C9X0F2"/>
<dbReference type="EMBL" id="KN839070">
    <property type="protein sequence ID" value="KIJ91011.1"/>
    <property type="molecule type" value="Genomic_DNA"/>
</dbReference>
<evidence type="ECO:0000313" key="3">
    <source>
        <dbReference type="Proteomes" id="UP000054477"/>
    </source>
</evidence>
<gene>
    <name evidence="2" type="ORF">K443DRAFT_686334</name>
</gene>
<name>A0A0C9X0F2_9AGAR</name>
<keyword evidence="3" id="KW-1185">Reference proteome</keyword>
<keyword evidence="1" id="KW-1133">Transmembrane helix</keyword>
<reference evidence="2 3" key="1">
    <citation type="submission" date="2014-04" db="EMBL/GenBank/DDBJ databases">
        <authorList>
            <consortium name="DOE Joint Genome Institute"/>
            <person name="Kuo A."/>
            <person name="Kohler A."/>
            <person name="Nagy L.G."/>
            <person name="Floudas D."/>
            <person name="Copeland A."/>
            <person name="Barry K.W."/>
            <person name="Cichocki N."/>
            <person name="Veneault-Fourrey C."/>
            <person name="LaButti K."/>
            <person name="Lindquist E.A."/>
            <person name="Lipzen A."/>
            <person name="Lundell T."/>
            <person name="Morin E."/>
            <person name="Murat C."/>
            <person name="Sun H."/>
            <person name="Tunlid A."/>
            <person name="Henrissat B."/>
            <person name="Grigoriev I.V."/>
            <person name="Hibbett D.S."/>
            <person name="Martin F."/>
            <person name="Nordberg H.P."/>
            <person name="Cantor M.N."/>
            <person name="Hua S.X."/>
        </authorList>
    </citation>
    <scope>NUCLEOTIDE SEQUENCE [LARGE SCALE GENOMIC DNA]</scope>
    <source>
        <strain evidence="2 3">LaAM-08-1</strain>
    </source>
</reference>
<feature type="transmembrane region" description="Helical" evidence="1">
    <location>
        <begin position="200"/>
        <end position="224"/>
    </location>
</feature>
<dbReference type="OrthoDB" id="3197626at2759"/>
<feature type="transmembrane region" description="Helical" evidence="1">
    <location>
        <begin position="157"/>
        <end position="179"/>
    </location>
</feature>
<organism evidence="2 3">
    <name type="scientific">Laccaria amethystina LaAM-08-1</name>
    <dbReference type="NCBI Taxonomy" id="1095629"/>
    <lineage>
        <taxon>Eukaryota</taxon>
        <taxon>Fungi</taxon>
        <taxon>Dikarya</taxon>
        <taxon>Basidiomycota</taxon>
        <taxon>Agaricomycotina</taxon>
        <taxon>Agaricomycetes</taxon>
        <taxon>Agaricomycetidae</taxon>
        <taxon>Agaricales</taxon>
        <taxon>Agaricineae</taxon>
        <taxon>Hydnangiaceae</taxon>
        <taxon>Laccaria</taxon>
    </lineage>
</organism>
<proteinExistence type="predicted"/>
<dbReference type="HOGENOM" id="CLU_059054_1_1_1"/>
<feature type="transmembrane region" description="Helical" evidence="1">
    <location>
        <begin position="61"/>
        <end position="78"/>
    </location>
</feature>
<sequence length="337" mass="37302">MPDWESPAELLKDATALIKLIHVLVGVYAYEWFLSLNFDFSFLLGRRKFRWPMIFYFANRYLLLFALVGIIISMNVTSKVDCQALYTFNQIAANAAMGLASINLSIRTLAIWSQSKYIIGLLVLIILGHWSLILQGIQLKASWVDGMGCAITQTNNTILAAISIYSMCFDLIVLLLNTYKLLGINDKTANLFGRSLLTQMIFEDGLIFFFIAFLANLCTTVFLLLNLNQIMTVIFNVPAVVSSSIVACRAVRRLTNFTNSGLEVYRPTSSSAGVTGMAATRGLASLHHLKSGGGVKSDVHAHMETFMHNEDTLTFTNCKGQGSEMDVDLDVEAKGSF</sequence>
<dbReference type="Proteomes" id="UP000054477">
    <property type="component" value="Unassembled WGS sequence"/>
</dbReference>
<evidence type="ECO:0000313" key="2">
    <source>
        <dbReference type="EMBL" id="KIJ91011.1"/>
    </source>
</evidence>
<feature type="transmembrane region" description="Helical" evidence="1">
    <location>
        <begin position="84"/>
        <end position="106"/>
    </location>
</feature>